<evidence type="ECO:0000259" key="8">
    <source>
        <dbReference type="Pfam" id="PF09349"/>
    </source>
</evidence>
<feature type="signal peptide" evidence="7">
    <location>
        <begin position="1"/>
        <end position="23"/>
    </location>
</feature>
<feature type="domain" description="Oxo-4-hydroxy-4-carboxy-5-ureidoimidazoline decarboxylase" evidence="8">
    <location>
        <begin position="34"/>
        <end position="189"/>
    </location>
</feature>
<dbReference type="InterPro" id="IPR017580">
    <property type="entry name" value="OHCU_decarboxylase-1"/>
</dbReference>
<proteinExistence type="predicted"/>
<evidence type="ECO:0000256" key="4">
    <source>
        <dbReference type="ARBA" id="ARBA00022631"/>
    </source>
</evidence>
<evidence type="ECO:0000256" key="6">
    <source>
        <dbReference type="ARBA" id="ARBA00023239"/>
    </source>
</evidence>
<keyword evidence="4" id="KW-0659">Purine metabolism</keyword>
<dbReference type="EMBL" id="JBHLXG010000008">
    <property type="protein sequence ID" value="MFC0226859.1"/>
    <property type="molecule type" value="Genomic_DNA"/>
</dbReference>
<dbReference type="Proteomes" id="UP001589792">
    <property type="component" value="Unassembled WGS sequence"/>
</dbReference>
<keyword evidence="6 9" id="KW-0456">Lyase</keyword>
<accession>A0ABV6EDN4</accession>
<comment type="pathway">
    <text evidence="2">Purine metabolism; urate degradation; (S)-allantoin from urate: step 3/3.</text>
</comment>
<dbReference type="EC" id="4.1.1.97" evidence="3"/>
<evidence type="ECO:0000256" key="2">
    <source>
        <dbReference type="ARBA" id="ARBA00004754"/>
    </source>
</evidence>
<keyword evidence="5" id="KW-0210">Decarboxylase</keyword>
<comment type="caution">
    <text evidence="9">The sequence shown here is derived from an EMBL/GenBank/DDBJ whole genome shotgun (WGS) entry which is preliminary data.</text>
</comment>
<reference evidence="9 10" key="1">
    <citation type="submission" date="2024-09" db="EMBL/GenBank/DDBJ databases">
        <authorList>
            <person name="Sun Q."/>
            <person name="Mori K."/>
        </authorList>
    </citation>
    <scope>NUCLEOTIDE SEQUENCE [LARGE SCALE GENOMIC DNA]</scope>
    <source>
        <strain evidence="9 10">CCM 8626</strain>
    </source>
</reference>
<evidence type="ECO:0000256" key="5">
    <source>
        <dbReference type="ARBA" id="ARBA00022793"/>
    </source>
</evidence>
<dbReference type="InterPro" id="IPR018020">
    <property type="entry name" value="OHCU_decarboxylase"/>
</dbReference>
<dbReference type="InterPro" id="IPR036778">
    <property type="entry name" value="OHCU_decarboxylase_sf"/>
</dbReference>
<dbReference type="SUPFAM" id="SSF158694">
    <property type="entry name" value="UraD-Like"/>
    <property type="match status" value="1"/>
</dbReference>
<evidence type="ECO:0000256" key="7">
    <source>
        <dbReference type="SAM" id="SignalP"/>
    </source>
</evidence>
<organism evidence="9 10">
    <name type="scientific">Serratia aquatilis</name>
    <dbReference type="NCBI Taxonomy" id="1737515"/>
    <lineage>
        <taxon>Bacteria</taxon>
        <taxon>Pseudomonadati</taxon>
        <taxon>Pseudomonadota</taxon>
        <taxon>Gammaproteobacteria</taxon>
        <taxon>Enterobacterales</taxon>
        <taxon>Yersiniaceae</taxon>
        <taxon>Serratia</taxon>
    </lineage>
</organism>
<dbReference type="Gene3D" id="1.10.3330.10">
    <property type="entry name" value="Oxo-4-hydroxy-4-carboxy-5-ureidoimidazoline decarboxylase"/>
    <property type="match status" value="1"/>
</dbReference>
<dbReference type="GO" id="GO:0051997">
    <property type="term" value="F:2-oxo-4-hydroxy-4-carboxy-5-ureidoimidazoline decarboxylase activity"/>
    <property type="evidence" value="ECO:0007669"/>
    <property type="project" value="UniProtKB-EC"/>
</dbReference>
<dbReference type="Pfam" id="PF09349">
    <property type="entry name" value="OHCU_decarbox"/>
    <property type="match status" value="1"/>
</dbReference>
<keyword evidence="7" id="KW-0732">Signal</keyword>
<sequence length="194" mass="22119">MFNKKLFASILFITSSLSFSAFSAEKVIYIDELNSMSQEKFEQALGNIFEKAPWVIQQAGEKRPYKGFVDLYEGIIEPLKTARPDVLLALIQSHPNLACKGIRTADITAHSQSEQSGAGLDQCTQEEADLLLNLNKDYQKKFGFPFMLAIKGYNKTEIIEQFQKRINNDKQQEFDGALQQVYKVVLWRLLDTVK</sequence>
<dbReference type="NCBIfam" id="TIGR03164">
    <property type="entry name" value="UHCUDC"/>
    <property type="match status" value="1"/>
</dbReference>
<name>A0ABV6EDN4_9GAMM</name>
<dbReference type="PANTHER" id="PTHR43466:SF1">
    <property type="entry name" value="2-OXO-4-HYDROXY-4-CARBOXY-5-UREIDOIMIDAZOLINE DECARBOXYLASE-RELATED"/>
    <property type="match status" value="1"/>
</dbReference>
<feature type="chain" id="PRO_5046830349" description="2-oxo-4-hydroxy-4-carboxy-5-ureidoimidazoline decarboxylase" evidence="7">
    <location>
        <begin position="24"/>
        <end position="194"/>
    </location>
</feature>
<evidence type="ECO:0000313" key="10">
    <source>
        <dbReference type="Proteomes" id="UP001589792"/>
    </source>
</evidence>
<keyword evidence="10" id="KW-1185">Reference proteome</keyword>
<dbReference type="RefSeq" id="WP_380674845.1">
    <property type="nucleotide sequence ID" value="NZ_CP173186.1"/>
</dbReference>
<gene>
    <name evidence="9" type="primary">uraD</name>
    <name evidence="9" type="ORF">ACFFJ3_10150</name>
</gene>
<dbReference type="PANTHER" id="PTHR43466">
    <property type="entry name" value="2-OXO-4-HYDROXY-4-CARBOXY-5-UREIDOIMIDAZOLINE DECARBOXYLASE-RELATED"/>
    <property type="match status" value="1"/>
</dbReference>
<evidence type="ECO:0000256" key="1">
    <source>
        <dbReference type="ARBA" id="ARBA00001163"/>
    </source>
</evidence>
<protein>
    <recommendedName>
        <fullName evidence="3">2-oxo-4-hydroxy-4-carboxy-5-ureidoimidazoline decarboxylase</fullName>
        <ecNumber evidence="3">4.1.1.97</ecNumber>
    </recommendedName>
</protein>
<evidence type="ECO:0000313" key="9">
    <source>
        <dbReference type="EMBL" id="MFC0226859.1"/>
    </source>
</evidence>
<evidence type="ECO:0000256" key="3">
    <source>
        <dbReference type="ARBA" id="ARBA00012257"/>
    </source>
</evidence>
<comment type="catalytic activity">
    <reaction evidence="1">
        <text>5-hydroxy-2-oxo-4-ureido-2,5-dihydro-1H-imidazole-5-carboxylate + H(+) = (S)-allantoin + CO2</text>
        <dbReference type="Rhea" id="RHEA:26301"/>
        <dbReference type="ChEBI" id="CHEBI:15378"/>
        <dbReference type="ChEBI" id="CHEBI:15678"/>
        <dbReference type="ChEBI" id="CHEBI:16526"/>
        <dbReference type="ChEBI" id="CHEBI:58639"/>
        <dbReference type="EC" id="4.1.1.97"/>
    </reaction>
</comment>